<dbReference type="AlphaFoldDB" id="A0A7J7M031"/>
<evidence type="ECO:0000313" key="3">
    <source>
        <dbReference type="Proteomes" id="UP000541444"/>
    </source>
</evidence>
<organism evidence="2 3">
    <name type="scientific">Kingdonia uniflora</name>
    <dbReference type="NCBI Taxonomy" id="39325"/>
    <lineage>
        <taxon>Eukaryota</taxon>
        <taxon>Viridiplantae</taxon>
        <taxon>Streptophyta</taxon>
        <taxon>Embryophyta</taxon>
        <taxon>Tracheophyta</taxon>
        <taxon>Spermatophyta</taxon>
        <taxon>Magnoliopsida</taxon>
        <taxon>Ranunculales</taxon>
        <taxon>Circaeasteraceae</taxon>
        <taxon>Kingdonia</taxon>
    </lineage>
</organism>
<protein>
    <submittedName>
        <fullName evidence="2">Uncharacterized protein</fullName>
    </submittedName>
</protein>
<dbReference type="OrthoDB" id="10556763at2759"/>
<dbReference type="EMBL" id="JACGCM010001854">
    <property type="protein sequence ID" value="KAF6148223.1"/>
    <property type="molecule type" value="Genomic_DNA"/>
</dbReference>
<sequence length="160" mass="17630">MGRGSFPGGVVVESSEDESGDSFDEEKCVGTNSLSRVMDSVVGLSEVVVKKDDVSVLESGNRILRSTDEREVNRIKPNPTVSLQPVFVDPGPVRNPVKGKSQNKPHTNGLCLEISGRVQHDRSELQQQVMAEDRQHKSAFDVGFQQEHADEEYECSLDCN</sequence>
<dbReference type="Proteomes" id="UP000541444">
    <property type="component" value="Unassembled WGS sequence"/>
</dbReference>
<keyword evidence="3" id="KW-1185">Reference proteome</keyword>
<comment type="caution">
    <text evidence="2">The sequence shown here is derived from an EMBL/GenBank/DDBJ whole genome shotgun (WGS) entry which is preliminary data.</text>
</comment>
<gene>
    <name evidence="2" type="ORF">GIB67_011998</name>
</gene>
<accession>A0A7J7M031</accession>
<feature type="compositionally biased region" description="Acidic residues" evidence="1">
    <location>
        <begin position="14"/>
        <end position="24"/>
    </location>
</feature>
<reference evidence="2 3" key="1">
    <citation type="journal article" date="2020" name="IScience">
        <title>Genome Sequencing of the Endangered Kingdonia uniflora (Circaeasteraceae, Ranunculales) Reveals Potential Mechanisms of Evolutionary Specialization.</title>
        <authorList>
            <person name="Sun Y."/>
            <person name="Deng T."/>
            <person name="Zhang A."/>
            <person name="Moore M.J."/>
            <person name="Landis J.B."/>
            <person name="Lin N."/>
            <person name="Zhang H."/>
            <person name="Zhang X."/>
            <person name="Huang J."/>
            <person name="Zhang X."/>
            <person name="Sun H."/>
            <person name="Wang H."/>
        </authorList>
    </citation>
    <scope>NUCLEOTIDE SEQUENCE [LARGE SCALE GENOMIC DNA]</scope>
    <source>
        <strain evidence="2">TB1705</strain>
        <tissue evidence="2">Leaf</tissue>
    </source>
</reference>
<evidence type="ECO:0000313" key="2">
    <source>
        <dbReference type="EMBL" id="KAF6148223.1"/>
    </source>
</evidence>
<proteinExistence type="predicted"/>
<feature type="region of interest" description="Disordered" evidence="1">
    <location>
        <begin position="81"/>
        <end position="108"/>
    </location>
</feature>
<feature type="region of interest" description="Disordered" evidence="1">
    <location>
        <begin position="1"/>
        <end position="27"/>
    </location>
</feature>
<name>A0A7J7M031_9MAGN</name>
<evidence type="ECO:0000256" key="1">
    <source>
        <dbReference type="SAM" id="MobiDB-lite"/>
    </source>
</evidence>